<evidence type="ECO:0000313" key="2">
    <source>
        <dbReference type="EMBL" id="KAI5338033.1"/>
    </source>
</evidence>
<dbReference type="AlphaFoldDB" id="A0AAD4ZAL4"/>
<name>A0AAD4ZAL4_PRUDU</name>
<feature type="compositionally biased region" description="Polar residues" evidence="1">
    <location>
        <begin position="8"/>
        <end position="32"/>
    </location>
</feature>
<dbReference type="EMBL" id="JAJFAZ020000003">
    <property type="protein sequence ID" value="KAI5338033.1"/>
    <property type="molecule type" value="Genomic_DNA"/>
</dbReference>
<feature type="region of interest" description="Disordered" evidence="1">
    <location>
        <begin position="1"/>
        <end position="32"/>
    </location>
</feature>
<accession>A0AAD4ZAL4</accession>
<evidence type="ECO:0000256" key="1">
    <source>
        <dbReference type="SAM" id="MobiDB-lite"/>
    </source>
</evidence>
<reference evidence="2 3" key="1">
    <citation type="journal article" date="2022" name="G3 (Bethesda)">
        <title>Whole-genome sequence and methylome profiling of the almond [Prunus dulcis (Mill.) D.A. Webb] cultivar 'Nonpareil'.</title>
        <authorList>
            <person name="D'Amico-Willman K.M."/>
            <person name="Ouma W.Z."/>
            <person name="Meulia T."/>
            <person name="Sideli G.M."/>
            <person name="Gradziel T.M."/>
            <person name="Fresnedo-Ramirez J."/>
        </authorList>
    </citation>
    <scope>NUCLEOTIDE SEQUENCE [LARGE SCALE GENOMIC DNA]</scope>
    <source>
        <strain evidence="2">Clone GOH B32 T37-40</strain>
    </source>
</reference>
<protein>
    <submittedName>
        <fullName evidence="2">Uncharacterized protein</fullName>
    </submittedName>
</protein>
<comment type="caution">
    <text evidence="2">The sequence shown here is derived from an EMBL/GenBank/DDBJ whole genome shotgun (WGS) entry which is preliminary data.</text>
</comment>
<gene>
    <name evidence="2" type="ORF">L3X38_017304</name>
</gene>
<sequence length="133" mass="14139">MGAAQYAHFSNSASMKAQKLSQPSVHPSRPTSRIAQLASCPQVHVAQDLLRMQDPREALVCSSYSQGPPPLRAHGVPGPLAPAPAQSPVCTLQLAQHTTQLASQPATSPGMCHFTHKAQRLPTTTQVHLAHQA</sequence>
<proteinExistence type="predicted"/>
<evidence type="ECO:0000313" key="3">
    <source>
        <dbReference type="Proteomes" id="UP001054821"/>
    </source>
</evidence>
<keyword evidence="3" id="KW-1185">Reference proteome</keyword>
<dbReference type="Proteomes" id="UP001054821">
    <property type="component" value="Chromosome 3"/>
</dbReference>
<organism evidence="2 3">
    <name type="scientific">Prunus dulcis</name>
    <name type="common">Almond</name>
    <name type="synonym">Amygdalus dulcis</name>
    <dbReference type="NCBI Taxonomy" id="3755"/>
    <lineage>
        <taxon>Eukaryota</taxon>
        <taxon>Viridiplantae</taxon>
        <taxon>Streptophyta</taxon>
        <taxon>Embryophyta</taxon>
        <taxon>Tracheophyta</taxon>
        <taxon>Spermatophyta</taxon>
        <taxon>Magnoliopsida</taxon>
        <taxon>eudicotyledons</taxon>
        <taxon>Gunneridae</taxon>
        <taxon>Pentapetalae</taxon>
        <taxon>rosids</taxon>
        <taxon>fabids</taxon>
        <taxon>Rosales</taxon>
        <taxon>Rosaceae</taxon>
        <taxon>Amygdaloideae</taxon>
        <taxon>Amygdaleae</taxon>
        <taxon>Prunus</taxon>
    </lineage>
</organism>